<name>A0A813E4K0_POLGL</name>
<dbReference type="GO" id="GO:0005829">
    <property type="term" value="C:cytosol"/>
    <property type="evidence" value="ECO:0007669"/>
    <property type="project" value="TreeGrafter"/>
</dbReference>
<dbReference type="PANTHER" id="PTHR48100:SF33">
    <property type="entry name" value="PEPTIDASE S54 RHOMBOID DOMAIN-CONTAINING PROTEIN"/>
    <property type="match status" value="1"/>
</dbReference>
<sequence length="399" mass="44915">MSHLLYMQKLDAQLQWLAMQPPLHSALGQLADVGIVQDLSMEFLGHRQAPPATLLSVMLALLGLVLFILLVIPKARLSLWSVWYFVASSDKKPRKPDDLKLEKHSASTRRMKIVFIRHGESEWNAVFNNGWKIFLPFRLVRALINEGLMLFRRDSLFFDSPLNDVGLKQGWELLTFLASQPTGCRQPGTSQRPVEELEPEDVVSIIRGDAGESVIVSSILRRAISTGLISLSPRLLKSSVSDRVMLMTSLQEISRNVDTLALTPAKALPICPQNEAAMKGMGDLMTHFYGTRLDKKYNAGNKTISMRANKRQEQFVKWVFEQKEVDCIIVCGHSLWFREFFKSYMPKASSHVAGTAKVVNCGVIAFDLYQNGKVTRIPPESIKEIYGGFEVKGKKHKKA</sequence>
<comment type="caution">
    <text evidence="2">The sequence shown here is derived from an EMBL/GenBank/DDBJ whole genome shotgun (WGS) entry which is preliminary data.</text>
</comment>
<feature type="transmembrane region" description="Helical" evidence="1">
    <location>
        <begin position="52"/>
        <end position="72"/>
    </location>
</feature>
<proteinExistence type="predicted"/>
<organism evidence="2 3">
    <name type="scientific">Polarella glacialis</name>
    <name type="common">Dinoflagellate</name>
    <dbReference type="NCBI Taxonomy" id="89957"/>
    <lineage>
        <taxon>Eukaryota</taxon>
        <taxon>Sar</taxon>
        <taxon>Alveolata</taxon>
        <taxon>Dinophyceae</taxon>
        <taxon>Suessiales</taxon>
        <taxon>Suessiaceae</taxon>
        <taxon>Polarella</taxon>
    </lineage>
</organism>
<dbReference type="AlphaFoldDB" id="A0A813E4K0"/>
<dbReference type="SUPFAM" id="SSF53254">
    <property type="entry name" value="Phosphoglycerate mutase-like"/>
    <property type="match status" value="1"/>
</dbReference>
<dbReference type="PANTHER" id="PTHR48100">
    <property type="entry name" value="BROAD-SPECIFICITY PHOSPHATASE YOR283W-RELATED"/>
    <property type="match status" value="1"/>
</dbReference>
<dbReference type="Gene3D" id="3.40.50.1240">
    <property type="entry name" value="Phosphoglycerate mutase-like"/>
    <property type="match status" value="1"/>
</dbReference>
<dbReference type="EMBL" id="CAJNNV010007472">
    <property type="protein sequence ID" value="CAE8594982.1"/>
    <property type="molecule type" value="Genomic_DNA"/>
</dbReference>
<dbReference type="Proteomes" id="UP000654075">
    <property type="component" value="Unassembled WGS sequence"/>
</dbReference>
<evidence type="ECO:0000256" key="1">
    <source>
        <dbReference type="SAM" id="Phobius"/>
    </source>
</evidence>
<keyword evidence="1" id="KW-0812">Transmembrane</keyword>
<keyword evidence="3" id="KW-1185">Reference proteome</keyword>
<evidence type="ECO:0000313" key="2">
    <source>
        <dbReference type="EMBL" id="CAE8594982.1"/>
    </source>
</evidence>
<dbReference type="InterPro" id="IPR029033">
    <property type="entry name" value="His_PPase_superfam"/>
</dbReference>
<evidence type="ECO:0000313" key="3">
    <source>
        <dbReference type="Proteomes" id="UP000654075"/>
    </source>
</evidence>
<keyword evidence="1" id="KW-1133">Transmembrane helix</keyword>
<dbReference type="GO" id="GO:0016791">
    <property type="term" value="F:phosphatase activity"/>
    <property type="evidence" value="ECO:0007669"/>
    <property type="project" value="TreeGrafter"/>
</dbReference>
<dbReference type="OrthoDB" id="496981at2759"/>
<dbReference type="InterPro" id="IPR050275">
    <property type="entry name" value="PGM_Phosphatase"/>
</dbReference>
<dbReference type="OMA" id="LWFRAFF"/>
<protein>
    <submittedName>
        <fullName evidence="2">Uncharacterized protein</fullName>
    </submittedName>
</protein>
<reference evidence="2" key="1">
    <citation type="submission" date="2021-02" db="EMBL/GenBank/DDBJ databases">
        <authorList>
            <person name="Dougan E. K."/>
            <person name="Rhodes N."/>
            <person name="Thang M."/>
            <person name="Chan C."/>
        </authorList>
    </citation>
    <scope>NUCLEOTIDE SEQUENCE</scope>
</reference>
<accession>A0A813E4K0</accession>
<keyword evidence="1" id="KW-0472">Membrane</keyword>
<gene>
    <name evidence="2" type="ORF">PGLA1383_LOCUS13504</name>
</gene>